<evidence type="ECO:0000313" key="2">
    <source>
        <dbReference type="Proteomes" id="UP000225351"/>
    </source>
</evidence>
<dbReference type="EMBL" id="KY945241">
    <property type="protein sequence ID" value="ARW57051.1"/>
    <property type="molecule type" value="Genomic_RNA"/>
</dbReference>
<evidence type="ECO:0000313" key="1">
    <source>
        <dbReference type="EMBL" id="ARW57051.1"/>
    </source>
</evidence>
<keyword evidence="1" id="KW-0645">Protease</keyword>
<dbReference type="RefSeq" id="YP_010090438.1">
    <property type="nucleotide sequence ID" value="NC_055719.1"/>
</dbReference>
<protein>
    <submittedName>
        <fullName evidence="1">Protease</fullName>
    </submittedName>
</protein>
<name>A0A1Z1LWJ4_9CAUD</name>
<dbReference type="Pfam" id="PF03420">
    <property type="entry name" value="Peptidase_S77"/>
    <property type="match status" value="1"/>
</dbReference>
<dbReference type="InterPro" id="IPR005082">
    <property type="entry name" value="Peptidase_U9_T4_prohead"/>
</dbReference>
<dbReference type="GO" id="GO:0006508">
    <property type="term" value="P:proteolysis"/>
    <property type="evidence" value="ECO:0007669"/>
    <property type="project" value="UniProtKB-KW"/>
</dbReference>
<organism evidence="1 2">
    <name type="scientific">Synechococcus phage S-H35</name>
    <dbReference type="NCBI Taxonomy" id="1983572"/>
    <lineage>
        <taxon>Viruses</taxon>
        <taxon>Duplodnaviria</taxon>
        <taxon>Heunggongvirae</taxon>
        <taxon>Uroviricota</taxon>
        <taxon>Caudoviricetes</taxon>
        <taxon>Pantevenvirales</taxon>
        <taxon>Kyanoviridae</taxon>
        <taxon>Shandvirus</taxon>
        <taxon>Shandvirus sh35</taxon>
    </lineage>
</organism>
<reference evidence="1 2" key="1">
    <citation type="submission" date="2017-04" db="EMBL/GenBank/DDBJ databases">
        <title>Isolation and Genetic Analysis of a Novel Cyanophage S-H35 from the Bohai Sea.</title>
        <authorList>
            <person name="Xu X."/>
        </authorList>
    </citation>
    <scope>NUCLEOTIDE SEQUENCE [LARGE SCALE GENOMIC DNA]</scope>
</reference>
<sequence>MKLISEEVTQVDFLTEESDGKKRHFIEGIFLQAEIQNRNGRMYPVKTLAREVAKYDESYIQKGRALGELGHPDGPSINLDRVSHRITSLKQEGNNFIGRAQILDTPMGNIAKSLLDEGVKLGVSSRGMGSLVKREGCNVVADDFMLATAADIVADPSAPDAFVDGIMEGKEWVWENGILKESAVAAIKDEIDQATLINLQERKISAFKAFLKSL</sequence>
<keyword evidence="1" id="KW-0378">Hydrolase</keyword>
<dbReference type="GeneID" id="65107910"/>
<accession>A0A1Z1LWJ4</accession>
<proteinExistence type="predicted"/>
<dbReference type="Proteomes" id="UP000225351">
    <property type="component" value="Segment"/>
</dbReference>
<keyword evidence="2" id="KW-1185">Reference proteome</keyword>
<dbReference type="GO" id="GO:0008233">
    <property type="term" value="F:peptidase activity"/>
    <property type="evidence" value="ECO:0007669"/>
    <property type="project" value="UniProtKB-KW"/>
</dbReference>
<dbReference type="KEGG" id="vg:65107910"/>